<accession>A0A098S695</accession>
<dbReference type="PANTHER" id="PTHR30458">
    <property type="entry name" value="PHENYLACETIC ACID DEGRADATION PROTEIN PAA"/>
    <property type="match status" value="1"/>
</dbReference>
<gene>
    <name evidence="1" type="ORF">IX84_11855</name>
</gene>
<comment type="caution">
    <text evidence="1">The sequence shown here is derived from an EMBL/GenBank/DDBJ whole genome shotgun (WGS) entry which is preliminary data.</text>
</comment>
<dbReference type="STRING" id="1524460.IX84_11855"/>
<dbReference type="RefSeq" id="WP_044220344.1">
    <property type="nucleotide sequence ID" value="NZ_JBKAGJ010000055.1"/>
</dbReference>
<dbReference type="PIRSF" id="PIRSF037834">
    <property type="entry name" value="PA_CoA_Oase3"/>
    <property type="match status" value="1"/>
</dbReference>
<dbReference type="GO" id="GO:0005829">
    <property type="term" value="C:cytosol"/>
    <property type="evidence" value="ECO:0007669"/>
    <property type="project" value="TreeGrafter"/>
</dbReference>
<organism evidence="1 2">
    <name type="scientific">Phaeodactylibacter xiamenensis</name>
    <dbReference type="NCBI Taxonomy" id="1524460"/>
    <lineage>
        <taxon>Bacteria</taxon>
        <taxon>Pseudomonadati</taxon>
        <taxon>Bacteroidota</taxon>
        <taxon>Saprospiria</taxon>
        <taxon>Saprospirales</taxon>
        <taxon>Haliscomenobacteraceae</taxon>
        <taxon>Phaeodactylibacter</taxon>
    </lineage>
</organism>
<sequence length="253" mass="28923">MTLADAKYQYLLRMGDNALILGHRLSEWCGHGPILEQDIAITNIALDQVGQARSLLQYAAQLEGKGRTEDNLAYKRDVMEYRNVLLVEQPNENFAYTIVRQFLFDAFNFLLHKSLVNSKDEHLKAIAEKSLKEITYHLRYSSEWMIRLGDGTAESHQKIQTALDDLFIYTGELLTPDAVDQTIFEAGIGPDLTALQAPYQAKIDEILQQATLQKPEVKYMQSGGKDGRMHTEYLGYILAELQFVQRAYPNMEW</sequence>
<dbReference type="AlphaFoldDB" id="A0A098S695"/>
<dbReference type="Proteomes" id="UP000029736">
    <property type="component" value="Unassembled WGS sequence"/>
</dbReference>
<proteinExistence type="predicted"/>
<dbReference type="Pfam" id="PF05138">
    <property type="entry name" value="PaaA_PaaC"/>
    <property type="match status" value="1"/>
</dbReference>
<dbReference type="EMBL" id="JPOS01000029">
    <property type="protein sequence ID" value="KGE87824.1"/>
    <property type="molecule type" value="Genomic_DNA"/>
</dbReference>
<reference evidence="1 2" key="1">
    <citation type="journal article" date="2014" name="Int. J. Syst. Evol. Microbiol.">
        <title>Phaeodactylibacter xiamenensis gen. nov., sp. nov., a member of the family Saprospiraceae isolated from the marine alga Phaeodactylum tricornutum.</title>
        <authorList>
            <person name="Chen Z.Jr."/>
            <person name="Lei X."/>
            <person name="Lai Q."/>
            <person name="Li Y."/>
            <person name="Zhang B."/>
            <person name="Zhang J."/>
            <person name="Zhang H."/>
            <person name="Yang L."/>
            <person name="Zheng W."/>
            <person name="Tian Y."/>
            <person name="Yu Z."/>
            <person name="Xu H.Jr."/>
            <person name="Zheng T."/>
        </authorList>
    </citation>
    <scope>NUCLEOTIDE SEQUENCE [LARGE SCALE GENOMIC DNA]</scope>
    <source>
        <strain evidence="1 2">KD52</strain>
    </source>
</reference>
<name>A0A098S695_9BACT</name>
<dbReference type="SUPFAM" id="SSF47240">
    <property type="entry name" value="Ferritin-like"/>
    <property type="match status" value="1"/>
</dbReference>
<dbReference type="GO" id="GO:0010124">
    <property type="term" value="P:phenylacetate catabolic process"/>
    <property type="evidence" value="ECO:0007669"/>
    <property type="project" value="InterPro"/>
</dbReference>
<dbReference type="OrthoDB" id="9789947at2"/>
<dbReference type="FunFam" id="1.20.1260.10:FF:000012">
    <property type="entry name" value="1,2-phenylacetyl-CoA epoxidase, subunit C"/>
    <property type="match status" value="1"/>
</dbReference>
<dbReference type="InterPro" id="IPR007814">
    <property type="entry name" value="PaaA_PaaC"/>
</dbReference>
<dbReference type="NCBIfam" id="TIGR02158">
    <property type="entry name" value="PA_CoA_Oxy3"/>
    <property type="match status" value="1"/>
</dbReference>
<evidence type="ECO:0000313" key="1">
    <source>
        <dbReference type="EMBL" id="KGE87824.1"/>
    </source>
</evidence>
<dbReference type="Gene3D" id="1.20.1260.10">
    <property type="match status" value="1"/>
</dbReference>
<dbReference type="PANTHER" id="PTHR30458:SF0">
    <property type="entry name" value="1,2-PHENYLACETYL-COA EPOXIDASE, SUBUNIT C"/>
    <property type="match status" value="1"/>
</dbReference>
<dbReference type="InterPro" id="IPR012347">
    <property type="entry name" value="Ferritin-like"/>
</dbReference>
<protein>
    <submittedName>
        <fullName evidence="1">Phenylacetic acid degradation protein</fullName>
    </submittedName>
</protein>
<dbReference type="InterPro" id="IPR052703">
    <property type="entry name" value="Aromatic_CoA_ox/epox"/>
</dbReference>
<dbReference type="InterPro" id="IPR009078">
    <property type="entry name" value="Ferritin-like_SF"/>
</dbReference>
<keyword evidence="2" id="KW-1185">Reference proteome</keyword>
<evidence type="ECO:0000313" key="2">
    <source>
        <dbReference type="Proteomes" id="UP000029736"/>
    </source>
</evidence>
<dbReference type="InterPro" id="IPR011882">
    <property type="entry name" value="PaaC"/>
</dbReference>